<dbReference type="Proteomes" id="UP000199323">
    <property type="component" value="Unassembled WGS sequence"/>
</dbReference>
<dbReference type="Gene3D" id="3.30.450.40">
    <property type="match status" value="1"/>
</dbReference>
<dbReference type="InterPro" id="IPR002645">
    <property type="entry name" value="STAS_dom"/>
</dbReference>
<dbReference type="InterPro" id="IPR036513">
    <property type="entry name" value="STAS_dom_sf"/>
</dbReference>
<keyword evidence="1" id="KW-0805">Transcription regulation</keyword>
<feature type="domain" description="STAS" evidence="3">
    <location>
        <begin position="40"/>
        <end position="121"/>
    </location>
</feature>
<evidence type="ECO:0000256" key="1">
    <source>
        <dbReference type="ARBA" id="ARBA00023015"/>
    </source>
</evidence>
<proteinExistence type="predicted"/>
<dbReference type="GO" id="GO:0003723">
    <property type="term" value="F:RNA binding"/>
    <property type="evidence" value="ECO:0007669"/>
    <property type="project" value="InterPro"/>
</dbReference>
<accession>A0A1I2JYQ4</accession>
<dbReference type="Pfam" id="PF01590">
    <property type="entry name" value="GAF"/>
    <property type="match status" value="1"/>
</dbReference>
<dbReference type="InterPro" id="IPR036388">
    <property type="entry name" value="WH-like_DNA-bd_sf"/>
</dbReference>
<evidence type="ECO:0000259" key="4">
    <source>
        <dbReference type="PROSITE" id="PS50921"/>
    </source>
</evidence>
<dbReference type="STRING" id="380248.SAMN05216251_12099"/>
<dbReference type="Gene3D" id="3.30.750.24">
    <property type="entry name" value="STAS domain"/>
    <property type="match status" value="1"/>
</dbReference>
<dbReference type="InterPro" id="IPR003018">
    <property type="entry name" value="GAF"/>
</dbReference>
<dbReference type="EMBL" id="FONG01000020">
    <property type="protein sequence ID" value="SFF59253.1"/>
    <property type="molecule type" value="Genomic_DNA"/>
</dbReference>
<dbReference type="SUPFAM" id="SSF55781">
    <property type="entry name" value="GAF domain-like"/>
    <property type="match status" value="1"/>
</dbReference>
<feature type="domain" description="ANTAR" evidence="4">
    <location>
        <begin position="159"/>
        <end position="221"/>
    </location>
</feature>
<keyword evidence="2" id="KW-0804">Transcription</keyword>
<dbReference type="AlphaFoldDB" id="A0A1I2JYQ4"/>
<dbReference type="OrthoDB" id="4694899at2"/>
<dbReference type="RefSeq" id="WP_093716441.1">
    <property type="nucleotide sequence ID" value="NZ_FONG01000020.1"/>
</dbReference>
<dbReference type="Pfam" id="PF03861">
    <property type="entry name" value="ANTAR"/>
    <property type="match status" value="1"/>
</dbReference>
<evidence type="ECO:0000313" key="5">
    <source>
        <dbReference type="EMBL" id="SFF59253.1"/>
    </source>
</evidence>
<keyword evidence="6" id="KW-1185">Reference proteome</keyword>
<dbReference type="PROSITE" id="PS50801">
    <property type="entry name" value="STAS"/>
    <property type="match status" value="1"/>
</dbReference>
<reference evidence="5 6" key="1">
    <citation type="submission" date="2016-10" db="EMBL/GenBank/DDBJ databases">
        <authorList>
            <person name="de Groot N.N."/>
        </authorList>
    </citation>
    <scope>NUCLEOTIDE SEQUENCE [LARGE SCALE GENOMIC DNA]</scope>
    <source>
        <strain evidence="5 6">CGMCC 4.3510</strain>
    </source>
</reference>
<sequence length="425" mass="44115">MNQRSAGPRSGNGALHNGRAVAVRHESAVGRLPAGGSPDPDVMLLPLVGALDASNVGDLGRRIRRHVDAARAAGEGLVLDLDGVVVFGAAAAAAVGGALGDADGVAVAVAVSDATIRAVLRARAPTLEVYATVVDAVRAVSARPAGPAPRADARVQDELAALREEVYGLRARSRSRGLIGVAQGMVLARYALPDADSALAVLRESSQHHNVPLRAFASAVVSAPPPAADGPWFPRRRRAPAPPAEFLTARGVRPDERGRALQAAVEAAADGTDADAAALHLVDPARGGALFLEADRHHGPAYRDAYARLAPDASDTAVTVARAHSAGRPTAGTEAAPLFFEQRSAAPLFASVFHRVHAVPLLSSDGRCVGVLSVQHIGTDRRLTRAETGLLVSLAADTHAWHSWYQRTVVLDALERLHTHGTGRG</sequence>
<evidence type="ECO:0000259" key="3">
    <source>
        <dbReference type="PROSITE" id="PS50801"/>
    </source>
</evidence>
<evidence type="ECO:0000256" key="2">
    <source>
        <dbReference type="ARBA" id="ARBA00023163"/>
    </source>
</evidence>
<gene>
    <name evidence="5" type="ORF">SAMN05216251_12099</name>
</gene>
<protein>
    <submittedName>
        <fullName evidence="5">ANTAR domain-containing protein</fullName>
    </submittedName>
</protein>
<name>A0A1I2JYQ4_9ACTN</name>
<dbReference type="InterPro" id="IPR029016">
    <property type="entry name" value="GAF-like_dom_sf"/>
</dbReference>
<evidence type="ECO:0000313" key="6">
    <source>
        <dbReference type="Proteomes" id="UP000199323"/>
    </source>
</evidence>
<dbReference type="PROSITE" id="PS50921">
    <property type="entry name" value="ANTAR"/>
    <property type="match status" value="1"/>
</dbReference>
<dbReference type="Gene3D" id="1.10.10.10">
    <property type="entry name" value="Winged helix-like DNA-binding domain superfamily/Winged helix DNA-binding domain"/>
    <property type="match status" value="1"/>
</dbReference>
<dbReference type="InterPro" id="IPR005561">
    <property type="entry name" value="ANTAR"/>
</dbReference>
<organism evidence="5 6">
    <name type="scientific">Actinacidiphila alni</name>
    <dbReference type="NCBI Taxonomy" id="380248"/>
    <lineage>
        <taxon>Bacteria</taxon>
        <taxon>Bacillati</taxon>
        <taxon>Actinomycetota</taxon>
        <taxon>Actinomycetes</taxon>
        <taxon>Kitasatosporales</taxon>
        <taxon>Streptomycetaceae</taxon>
        <taxon>Actinacidiphila</taxon>
    </lineage>
</organism>
<dbReference type="SMART" id="SM01012">
    <property type="entry name" value="ANTAR"/>
    <property type="match status" value="1"/>
</dbReference>